<name>A0AAV5RNW0_STABA</name>
<dbReference type="EMBL" id="BTGC01000008">
    <property type="protein sequence ID" value="GMM53105.1"/>
    <property type="molecule type" value="Genomic_DNA"/>
</dbReference>
<protein>
    <recommendedName>
        <fullName evidence="3">Rgp1-domain-containing protein</fullName>
    </recommendedName>
</protein>
<organism evidence="1 2">
    <name type="scientific">Starmerella bacillaris</name>
    <name type="common">Yeast</name>
    <name type="synonym">Candida zemplinina</name>
    <dbReference type="NCBI Taxonomy" id="1247836"/>
    <lineage>
        <taxon>Eukaryota</taxon>
        <taxon>Fungi</taxon>
        <taxon>Dikarya</taxon>
        <taxon>Ascomycota</taxon>
        <taxon>Saccharomycotina</taxon>
        <taxon>Dipodascomycetes</taxon>
        <taxon>Dipodascales</taxon>
        <taxon>Trichomonascaceae</taxon>
        <taxon>Starmerella</taxon>
    </lineage>
</organism>
<dbReference type="InterPro" id="IPR014752">
    <property type="entry name" value="Arrestin-like_C"/>
</dbReference>
<gene>
    <name evidence="1" type="ORF">DASB73_040680</name>
</gene>
<evidence type="ECO:0008006" key="3">
    <source>
        <dbReference type="Google" id="ProtNLM"/>
    </source>
</evidence>
<dbReference type="PANTHER" id="PTHR12507">
    <property type="entry name" value="REDUCED GROWTH PHENOTYPE 1 RGP1, YEAST -RELATED"/>
    <property type="match status" value="1"/>
</dbReference>
<dbReference type="AlphaFoldDB" id="A0AAV5RNW0"/>
<dbReference type="Proteomes" id="UP001362899">
    <property type="component" value="Unassembled WGS sequence"/>
</dbReference>
<proteinExistence type="predicted"/>
<comment type="caution">
    <text evidence="1">The sequence shown here is derived from an EMBL/GenBank/DDBJ whole genome shotgun (WGS) entry which is preliminary data.</text>
</comment>
<evidence type="ECO:0000313" key="1">
    <source>
        <dbReference type="EMBL" id="GMM53105.1"/>
    </source>
</evidence>
<evidence type="ECO:0000313" key="2">
    <source>
        <dbReference type="Proteomes" id="UP001362899"/>
    </source>
</evidence>
<sequence length="439" mass="48467">MEVEAVLESRKVFAGQSAAFAVTFTPSNYTEHHSADPLILLSGYAVVQGFFKLGDTISAEQFQETRKAGVVLGRKGFEYGQPAKTGNFLSDMIGGLKHLVVSSVDEDNDENDYPVFGTSQLLLFPQLHLGEGKKVFRFSVNLPEVLPPTYRSRSLQIMYNLVIGFHRPMMNSQPLEIRLFLPFRVLSGYDIENSSYSPDDSAEDLVYDLRYPINAPPPVFTEDVQEKDDMQQFVDQLLHPENLGDISGAPLEPSYHPKLSFDIAKGKQPIATLLYSKPAVNIGDVIAAQIKLHRPCLHLSAFLELDEVISGEYATAGPNASNGNGASNSNAPESTSISTIYARQYQSAFGLQEIALYFPTLTSTTPKLNTEQLTASWSLRLEFVGLAGYALAETEDEDECLEAKGQVDYETFSCRIPVQILPPTSMGHTVAKTWRFDGN</sequence>
<dbReference type="Pfam" id="PF08737">
    <property type="entry name" value="Rgp1"/>
    <property type="match status" value="2"/>
</dbReference>
<keyword evidence="2" id="KW-1185">Reference proteome</keyword>
<dbReference type="Gene3D" id="2.60.40.640">
    <property type="match status" value="1"/>
</dbReference>
<accession>A0AAV5RNW0</accession>
<reference evidence="1 2" key="1">
    <citation type="journal article" date="2023" name="Elife">
        <title>Identification of key yeast species and microbe-microbe interactions impacting larval growth of Drosophila in the wild.</title>
        <authorList>
            <person name="Mure A."/>
            <person name="Sugiura Y."/>
            <person name="Maeda R."/>
            <person name="Honda K."/>
            <person name="Sakurai N."/>
            <person name="Takahashi Y."/>
            <person name="Watada M."/>
            <person name="Katoh T."/>
            <person name="Gotoh A."/>
            <person name="Gotoh Y."/>
            <person name="Taniguchi I."/>
            <person name="Nakamura K."/>
            <person name="Hayashi T."/>
            <person name="Katayama T."/>
            <person name="Uemura T."/>
            <person name="Hattori Y."/>
        </authorList>
    </citation>
    <scope>NUCLEOTIDE SEQUENCE [LARGE SCALE GENOMIC DNA]</scope>
    <source>
        <strain evidence="1 2">SB-73</strain>
    </source>
</reference>
<dbReference type="InterPro" id="IPR014848">
    <property type="entry name" value="Rgp1"/>
</dbReference>